<dbReference type="InterPro" id="IPR025996">
    <property type="entry name" value="MT1864/Rv1816-like_C"/>
</dbReference>
<evidence type="ECO:0000256" key="1">
    <source>
        <dbReference type="ARBA" id="ARBA00023015"/>
    </source>
</evidence>
<gene>
    <name evidence="4" type="ORF">FNH06_21765</name>
</gene>
<evidence type="ECO:0000313" key="4">
    <source>
        <dbReference type="EMBL" id="TVT20135.1"/>
    </source>
</evidence>
<dbReference type="AlphaFoldDB" id="A0A558A7A2"/>
<dbReference type="Pfam" id="PF13305">
    <property type="entry name" value="TetR_C_33"/>
    <property type="match status" value="1"/>
</dbReference>
<reference evidence="4 5" key="1">
    <citation type="submission" date="2019-07" db="EMBL/GenBank/DDBJ databases">
        <title>New species of Amycolatopsis and Streptomyces.</title>
        <authorList>
            <person name="Duangmal K."/>
            <person name="Teo W.F.A."/>
            <person name="Lipun K."/>
        </authorList>
    </citation>
    <scope>NUCLEOTIDE SEQUENCE [LARGE SCALE GENOMIC DNA]</scope>
    <source>
        <strain evidence="4 5">JCM 30562</strain>
    </source>
</reference>
<dbReference type="InterPro" id="IPR036271">
    <property type="entry name" value="Tet_transcr_reg_TetR-rel_C_sf"/>
</dbReference>
<dbReference type="OrthoDB" id="3173376at2"/>
<keyword evidence="5" id="KW-1185">Reference proteome</keyword>
<feature type="domain" description="HTH-type transcriptional regulator MT1864/Rv1816-like C-terminal" evidence="3">
    <location>
        <begin position="29"/>
        <end position="128"/>
    </location>
</feature>
<comment type="caution">
    <text evidence="4">The sequence shown here is derived from an EMBL/GenBank/DDBJ whole genome shotgun (WGS) entry which is preliminary data.</text>
</comment>
<dbReference type="Gene3D" id="1.10.357.10">
    <property type="entry name" value="Tetracycline Repressor, domain 2"/>
    <property type="match status" value="1"/>
</dbReference>
<keyword evidence="2" id="KW-0804">Transcription</keyword>
<protein>
    <submittedName>
        <fullName evidence="4">WHG domain-containing protein</fullName>
    </submittedName>
</protein>
<proteinExistence type="predicted"/>
<dbReference type="EMBL" id="VJZA01000039">
    <property type="protein sequence ID" value="TVT20135.1"/>
    <property type="molecule type" value="Genomic_DNA"/>
</dbReference>
<accession>A0A558A7A2</accession>
<keyword evidence="1" id="KW-0805">Transcription regulation</keyword>
<evidence type="ECO:0000313" key="5">
    <source>
        <dbReference type="Proteomes" id="UP000318578"/>
    </source>
</evidence>
<organism evidence="4 5">
    <name type="scientific">Amycolatopsis acidiphila</name>
    <dbReference type="NCBI Taxonomy" id="715473"/>
    <lineage>
        <taxon>Bacteria</taxon>
        <taxon>Bacillati</taxon>
        <taxon>Actinomycetota</taxon>
        <taxon>Actinomycetes</taxon>
        <taxon>Pseudonocardiales</taxon>
        <taxon>Pseudonocardiaceae</taxon>
        <taxon>Amycolatopsis</taxon>
    </lineage>
</organism>
<evidence type="ECO:0000259" key="3">
    <source>
        <dbReference type="Pfam" id="PF13305"/>
    </source>
</evidence>
<evidence type="ECO:0000256" key="2">
    <source>
        <dbReference type="ARBA" id="ARBA00023163"/>
    </source>
</evidence>
<dbReference type="Proteomes" id="UP000318578">
    <property type="component" value="Unassembled WGS sequence"/>
</dbReference>
<name>A0A558A7A2_9PSEU</name>
<sequence>MERLGASMNAELARVPETGDRVRRAVCAVAAIGRGYLNFAWAEPGLFRTAFAGDTETIAFHTTRPFQRLVETMDELADTGFLPAERRPMAEVAAWASVHGLAMLYLEGPLRHAGEQDRQRAVERTVEVVLEGLGGRALSGELRGDVVGFAR</sequence>
<dbReference type="SUPFAM" id="SSF48498">
    <property type="entry name" value="Tetracyclin repressor-like, C-terminal domain"/>
    <property type="match status" value="1"/>
</dbReference>